<dbReference type="EMBL" id="BARS01033724">
    <property type="protein sequence ID" value="GAG27809.1"/>
    <property type="molecule type" value="Genomic_DNA"/>
</dbReference>
<gene>
    <name evidence="2" type="ORF">S01H1_52188</name>
</gene>
<dbReference type="AlphaFoldDB" id="X0WA21"/>
<dbReference type="SUPFAM" id="SSF47413">
    <property type="entry name" value="lambda repressor-like DNA-binding domains"/>
    <property type="match status" value="1"/>
</dbReference>
<dbReference type="Gene3D" id="1.10.260.40">
    <property type="entry name" value="lambda repressor-like DNA-binding domains"/>
    <property type="match status" value="1"/>
</dbReference>
<organism evidence="2">
    <name type="scientific">marine sediment metagenome</name>
    <dbReference type="NCBI Taxonomy" id="412755"/>
    <lineage>
        <taxon>unclassified sequences</taxon>
        <taxon>metagenomes</taxon>
        <taxon>ecological metagenomes</taxon>
    </lineage>
</organism>
<dbReference type="PROSITE" id="PS50943">
    <property type="entry name" value="HTH_CROC1"/>
    <property type="match status" value="1"/>
</dbReference>
<dbReference type="GO" id="GO:0003677">
    <property type="term" value="F:DNA binding"/>
    <property type="evidence" value="ECO:0007669"/>
    <property type="project" value="InterPro"/>
</dbReference>
<dbReference type="InterPro" id="IPR001387">
    <property type="entry name" value="Cro/C1-type_HTH"/>
</dbReference>
<evidence type="ECO:0000259" key="1">
    <source>
        <dbReference type="PROSITE" id="PS50943"/>
    </source>
</evidence>
<dbReference type="InterPro" id="IPR010982">
    <property type="entry name" value="Lambda_DNA-bd_dom_sf"/>
</dbReference>
<reference evidence="2" key="1">
    <citation type="journal article" date="2014" name="Front. Microbiol.">
        <title>High frequency of phylogenetically diverse reductive dehalogenase-homologous genes in deep subseafloor sedimentary metagenomes.</title>
        <authorList>
            <person name="Kawai M."/>
            <person name="Futagami T."/>
            <person name="Toyoda A."/>
            <person name="Takaki Y."/>
            <person name="Nishi S."/>
            <person name="Hori S."/>
            <person name="Arai W."/>
            <person name="Tsubouchi T."/>
            <person name="Morono Y."/>
            <person name="Uchiyama I."/>
            <person name="Ito T."/>
            <person name="Fujiyama A."/>
            <person name="Inagaki F."/>
            <person name="Takami H."/>
        </authorList>
    </citation>
    <scope>NUCLEOTIDE SEQUENCE</scope>
    <source>
        <strain evidence="2">Expedition CK06-06</strain>
    </source>
</reference>
<dbReference type="Pfam" id="PF13560">
    <property type="entry name" value="HTH_31"/>
    <property type="match status" value="1"/>
</dbReference>
<dbReference type="CDD" id="cd00093">
    <property type="entry name" value="HTH_XRE"/>
    <property type="match status" value="1"/>
</dbReference>
<sequence length="49" mass="5574">MKLGRRIRELREQMDLSQARLAGCAQVSQGYLCQLEREEVKNPSAAILL</sequence>
<accession>X0WA21</accession>
<feature type="domain" description="HTH cro/C1-type" evidence="1">
    <location>
        <begin position="7"/>
        <end position="48"/>
    </location>
</feature>
<proteinExistence type="predicted"/>
<name>X0WA21_9ZZZZ</name>
<evidence type="ECO:0000313" key="2">
    <source>
        <dbReference type="EMBL" id="GAG27809.1"/>
    </source>
</evidence>
<protein>
    <recommendedName>
        <fullName evidence="1">HTH cro/C1-type domain-containing protein</fullName>
    </recommendedName>
</protein>
<feature type="non-terminal residue" evidence="2">
    <location>
        <position position="49"/>
    </location>
</feature>
<comment type="caution">
    <text evidence="2">The sequence shown here is derived from an EMBL/GenBank/DDBJ whole genome shotgun (WGS) entry which is preliminary data.</text>
</comment>